<dbReference type="Proteomes" id="UP001065549">
    <property type="component" value="Unassembled WGS sequence"/>
</dbReference>
<reference evidence="1" key="1">
    <citation type="submission" date="2022-09" db="EMBL/GenBank/DDBJ databases">
        <title>Culturomic study of gut microbiota in children with autism spectrum disorder.</title>
        <authorList>
            <person name="Efimov B.A."/>
            <person name="Chaplin A.V."/>
            <person name="Sokolova S.R."/>
            <person name="Pikina A.P."/>
            <person name="Korzhanova M."/>
            <person name="Belova V."/>
            <person name="Korostin D."/>
        </authorList>
    </citation>
    <scope>NUCLEOTIDE SEQUENCE</scope>
    <source>
        <strain evidence="1">ASD5510</strain>
    </source>
</reference>
<organism evidence="1 2">
    <name type="scientific">Hominibacterium faecale</name>
    <dbReference type="NCBI Taxonomy" id="2839743"/>
    <lineage>
        <taxon>Bacteria</taxon>
        <taxon>Bacillati</taxon>
        <taxon>Bacillota</taxon>
        <taxon>Clostridia</taxon>
        <taxon>Peptostreptococcales</taxon>
        <taxon>Anaerovoracaceae</taxon>
        <taxon>Hominibacterium</taxon>
    </lineage>
</organism>
<evidence type="ECO:0000313" key="1">
    <source>
        <dbReference type="EMBL" id="MCU7380518.1"/>
    </source>
</evidence>
<dbReference type="RefSeq" id="WP_269478768.1">
    <property type="nucleotide sequence ID" value="NZ_JAOSHN010000010.1"/>
</dbReference>
<dbReference type="Gene3D" id="2.30.110.40">
    <property type="entry name" value="Phage tail tube protein"/>
    <property type="match status" value="1"/>
</dbReference>
<sequence>MDQKTLVKNLMTGKDGRLLIEYEGNMEVLLQVDSYKLNANYSNIDYQPVGSYQEFKVPSKVTYALTFTEAVVSDDYVMTPLMEAAIAGKNASFVFQTMAKRPDGTEQRVTCRECVPDGEFDLMSLTPGEIIKRSHSFGVNDLPEWISALGDL</sequence>
<protein>
    <submittedName>
        <fullName evidence="1">Uncharacterized protein</fullName>
    </submittedName>
</protein>
<dbReference type="AlphaFoldDB" id="A0A9J6QYD5"/>
<dbReference type="EMBL" id="JAOSHN010000010">
    <property type="protein sequence ID" value="MCU7380518.1"/>
    <property type="molecule type" value="Genomic_DNA"/>
</dbReference>
<gene>
    <name evidence="1" type="ORF">OBO34_19585</name>
</gene>
<comment type="caution">
    <text evidence="1">The sequence shown here is derived from an EMBL/GenBank/DDBJ whole genome shotgun (WGS) entry which is preliminary data.</text>
</comment>
<proteinExistence type="predicted"/>
<evidence type="ECO:0000313" key="2">
    <source>
        <dbReference type="Proteomes" id="UP001065549"/>
    </source>
</evidence>
<dbReference type="InterPro" id="IPR038628">
    <property type="entry name" value="XkdM-like_sf"/>
</dbReference>
<accession>A0A9J6QYD5</accession>
<dbReference type="SUPFAM" id="SSF69279">
    <property type="entry name" value="Phage tail proteins"/>
    <property type="match status" value="1"/>
</dbReference>
<keyword evidence="2" id="KW-1185">Reference proteome</keyword>
<name>A0A9J6QYD5_9FIRM</name>